<comment type="caution">
    <text evidence="1">The sequence shown here is derived from an EMBL/GenBank/DDBJ whole genome shotgun (WGS) entry which is preliminary data.</text>
</comment>
<gene>
    <name evidence="1" type="ORF">CDAR_522501</name>
</gene>
<sequence length="86" mass="9812">MWQAISTRQETCPPLRTCIGHQERGKNHTHKRFMSSLECLPRSVIGKGRFHFSPEATEPEIRDGLFYDQCDYCCSEKTSLPGGLPL</sequence>
<dbReference type="EMBL" id="BPLQ01013475">
    <property type="protein sequence ID" value="GIY72324.1"/>
    <property type="molecule type" value="Genomic_DNA"/>
</dbReference>
<keyword evidence="2" id="KW-1185">Reference proteome</keyword>
<dbReference type="AlphaFoldDB" id="A0AAV4VQW2"/>
<protein>
    <submittedName>
        <fullName evidence="1">Uncharacterized protein</fullName>
    </submittedName>
</protein>
<evidence type="ECO:0000313" key="2">
    <source>
        <dbReference type="Proteomes" id="UP001054837"/>
    </source>
</evidence>
<evidence type="ECO:0000313" key="1">
    <source>
        <dbReference type="EMBL" id="GIY72324.1"/>
    </source>
</evidence>
<organism evidence="1 2">
    <name type="scientific">Caerostris darwini</name>
    <dbReference type="NCBI Taxonomy" id="1538125"/>
    <lineage>
        <taxon>Eukaryota</taxon>
        <taxon>Metazoa</taxon>
        <taxon>Ecdysozoa</taxon>
        <taxon>Arthropoda</taxon>
        <taxon>Chelicerata</taxon>
        <taxon>Arachnida</taxon>
        <taxon>Araneae</taxon>
        <taxon>Araneomorphae</taxon>
        <taxon>Entelegynae</taxon>
        <taxon>Araneoidea</taxon>
        <taxon>Araneidae</taxon>
        <taxon>Caerostris</taxon>
    </lineage>
</organism>
<reference evidence="1 2" key="1">
    <citation type="submission" date="2021-06" db="EMBL/GenBank/DDBJ databases">
        <title>Caerostris darwini draft genome.</title>
        <authorList>
            <person name="Kono N."/>
            <person name="Arakawa K."/>
        </authorList>
    </citation>
    <scope>NUCLEOTIDE SEQUENCE [LARGE SCALE GENOMIC DNA]</scope>
</reference>
<name>A0AAV4VQW2_9ARAC</name>
<proteinExistence type="predicted"/>
<accession>A0AAV4VQW2</accession>
<dbReference type="Proteomes" id="UP001054837">
    <property type="component" value="Unassembled WGS sequence"/>
</dbReference>